<name>A6J1L2_RAT</name>
<sequence>MFVHTSAVGRSLHFSGYNAWLHDEKKGTQIKITDGWAALISTSHPFPFELGHCHVPNLWRFRLDPFQEPSAPSLWFGLLDVA</sequence>
<organism evidence="1 2">
    <name type="scientific">Rattus norvegicus</name>
    <name type="common">Rat</name>
    <dbReference type="NCBI Taxonomy" id="10116"/>
    <lineage>
        <taxon>Eukaryota</taxon>
        <taxon>Metazoa</taxon>
        <taxon>Chordata</taxon>
        <taxon>Craniata</taxon>
        <taxon>Vertebrata</taxon>
        <taxon>Euteleostomi</taxon>
        <taxon>Mammalia</taxon>
        <taxon>Eutheria</taxon>
        <taxon>Euarchontoglires</taxon>
        <taxon>Glires</taxon>
        <taxon>Rodentia</taxon>
        <taxon>Myomorpha</taxon>
        <taxon>Muroidea</taxon>
        <taxon>Muridae</taxon>
        <taxon>Murinae</taxon>
        <taxon>Rattus</taxon>
    </lineage>
</organism>
<protein>
    <submittedName>
        <fullName evidence="1">RCG21918</fullName>
    </submittedName>
</protein>
<evidence type="ECO:0000313" key="1">
    <source>
        <dbReference type="EMBL" id="EDM13801.1"/>
    </source>
</evidence>
<dbReference type="Proteomes" id="UP000234681">
    <property type="component" value="Chromosome 12"/>
</dbReference>
<proteinExistence type="predicted"/>
<gene>
    <name evidence="1" type="ORF">rCG_21918</name>
</gene>
<evidence type="ECO:0000313" key="2">
    <source>
        <dbReference type="Proteomes" id="UP000234681"/>
    </source>
</evidence>
<reference evidence="1 2" key="1">
    <citation type="submission" date="2005-07" db="EMBL/GenBank/DDBJ databases">
        <authorList>
            <person name="Mural R.J."/>
            <person name="Li P.W."/>
            <person name="Adams M.D."/>
            <person name="Amanatides P.G."/>
            <person name="Baden-Tillson H."/>
            <person name="Barnstead M."/>
            <person name="Chin S.H."/>
            <person name="Dew I."/>
            <person name="Evans C.A."/>
            <person name="Ferriera S."/>
            <person name="Flanigan M."/>
            <person name="Fosler C."/>
            <person name="Glodek A."/>
            <person name="Gu Z."/>
            <person name="Holt R.A."/>
            <person name="Jennings D."/>
            <person name="Kraft C.L."/>
            <person name="Lu F."/>
            <person name="Nguyen T."/>
            <person name="Nusskern D.R."/>
            <person name="Pfannkoch C.M."/>
            <person name="Sitter C."/>
            <person name="Sutton G.G."/>
            <person name="Venter J.C."/>
            <person name="Wang Z."/>
            <person name="Woodage T."/>
            <person name="Zheng X.H."/>
            <person name="Zhong F."/>
        </authorList>
    </citation>
    <scope>NUCLEOTIDE SEQUENCE [LARGE SCALE GENOMIC DNA]</scope>
    <source>
        <strain>BN</strain>
        <strain evidence="2">Sprague-Dawley</strain>
    </source>
</reference>
<dbReference type="AlphaFoldDB" id="A6J1L2"/>
<dbReference type="EMBL" id="CH473973">
    <property type="protein sequence ID" value="EDM13801.1"/>
    <property type="molecule type" value="Genomic_DNA"/>
</dbReference>
<accession>A6J1L2</accession>